<keyword evidence="1" id="KW-0812">Transmembrane</keyword>
<organism evidence="2 3">
    <name type="scientific">Aerophobetes bacterium</name>
    <dbReference type="NCBI Taxonomy" id="2030807"/>
    <lineage>
        <taxon>Bacteria</taxon>
        <taxon>Candidatus Aerophobota</taxon>
    </lineage>
</organism>
<sequence length="273" mass="30795">MLEKTFDRALSHSFNRRKFFFTFPTIAACGLLIIFCKILSMGSGDWVTLSLTFLPIFLSSGFLLATGVVLTRVYYHEIKGTSFSFRKVLKRSWQMLMNISYLALPLLLAYLLLWTFMGVFYLLRELPGIGDIIGIVLAFGPFLLVLGALILGFFNLIVLFFVTPEAALKTGVKLKLAEAVYLRLKKNIFSNTIMLIVGMIPLVICMGILYLAAHITGGSFFQDSTPLSLTFQWFFVMLPFCALLTPFVIFFFNFATECFIYSSKKAEEKATPS</sequence>
<keyword evidence="1" id="KW-1133">Transmembrane helix</keyword>
<gene>
    <name evidence="2" type="ORF">COB11_04895</name>
</gene>
<feature type="transmembrane region" description="Helical" evidence="1">
    <location>
        <begin position="52"/>
        <end position="75"/>
    </location>
</feature>
<feature type="transmembrane region" description="Helical" evidence="1">
    <location>
        <begin position="96"/>
        <end position="123"/>
    </location>
</feature>
<evidence type="ECO:0008006" key="4">
    <source>
        <dbReference type="Google" id="ProtNLM"/>
    </source>
</evidence>
<feature type="transmembrane region" description="Helical" evidence="1">
    <location>
        <begin position="20"/>
        <end position="40"/>
    </location>
</feature>
<dbReference type="EMBL" id="NVUU01000055">
    <property type="protein sequence ID" value="PCI93681.1"/>
    <property type="molecule type" value="Genomic_DNA"/>
</dbReference>
<name>A0A2A4YG64_UNCAE</name>
<accession>A0A2A4YG64</accession>
<comment type="caution">
    <text evidence="2">The sequence shown here is derived from an EMBL/GenBank/DDBJ whole genome shotgun (WGS) entry which is preliminary data.</text>
</comment>
<proteinExistence type="predicted"/>
<dbReference type="Proteomes" id="UP000217838">
    <property type="component" value="Unassembled WGS sequence"/>
</dbReference>
<feature type="transmembrane region" description="Helical" evidence="1">
    <location>
        <begin position="233"/>
        <end position="255"/>
    </location>
</feature>
<evidence type="ECO:0000256" key="1">
    <source>
        <dbReference type="SAM" id="Phobius"/>
    </source>
</evidence>
<reference evidence="3" key="1">
    <citation type="submission" date="2017-08" db="EMBL/GenBank/DDBJ databases">
        <title>A dynamic microbial community with high functional redundancy inhabits the cold, oxic subseafloor aquifer.</title>
        <authorList>
            <person name="Tully B.J."/>
            <person name="Wheat C.G."/>
            <person name="Glazer B.T."/>
            <person name="Huber J.A."/>
        </authorList>
    </citation>
    <scope>NUCLEOTIDE SEQUENCE [LARGE SCALE GENOMIC DNA]</scope>
</reference>
<dbReference type="PROSITE" id="PS51257">
    <property type="entry name" value="PROKAR_LIPOPROTEIN"/>
    <property type="match status" value="1"/>
</dbReference>
<feature type="transmembrane region" description="Helical" evidence="1">
    <location>
        <begin position="193"/>
        <end position="213"/>
    </location>
</feature>
<evidence type="ECO:0000313" key="3">
    <source>
        <dbReference type="Proteomes" id="UP000217838"/>
    </source>
</evidence>
<evidence type="ECO:0000313" key="2">
    <source>
        <dbReference type="EMBL" id="PCI93681.1"/>
    </source>
</evidence>
<dbReference type="AlphaFoldDB" id="A0A2A4YG64"/>
<keyword evidence="1" id="KW-0472">Membrane</keyword>
<protein>
    <recommendedName>
        <fullName evidence="4">Glycerophosphoryl diester phosphodiesterase membrane domain-containing protein</fullName>
    </recommendedName>
</protein>
<feature type="transmembrane region" description="Helical" evidence="1">
    <location>
        <begin position="135"/>
        <end position="162"/>
    </location>
</feature>